<keyword evidence="1" id="KW-0812">Transmembrane</keyword>
<dbReference type="EMBL" id="LAQU01000004">
    <property type="protein sequence ID" value="KKB64502.1"/>
    <property type="molecule type" value="Genomic_DNA"/>
</dbReference>
<keyword evidence="1" id="KW-0997">Cell inner membrane</keyword>
<feature type="transmembrane region" description="Helical" evidence="1">
    <location>
        <begin position="300"/>
        <end position="323"/>
    </location>
</feature>
<dbReference type="Pfam" id="PF02405">
    <property type="entry name" value="MlaE"/>
    <property type="match status" value="1"/>
</dbReference>
<dbReference type="InterPro" id="IPR003453">
    <property type="entry name" value="ABC_MlaE_roteobac"/>
</dbReference>
<dbReference type="PATRIC" id="fig|28092.6.peg.1258"/>
<keyword evidence="1" id="KW-1133">Transmembrane helix</keyword>
<feature type="transmembrane region" description="Helical" evidence="1">
    <location>
        <begin position="335"/>
        <end position="358"/>
    </location>
</feature>
<sequence length="363" mass="38710">MPGPLGRTARLSGQWTALALASDRDHAGALLRHARERPLAAWDLTAIERLDHAGGQLLWRTWGRKLPDHVTLTDTQRGIFDRIALLDAQPHESPEDVPRIDPITRFGLAIFTFGSHLRSGITLFGGVVQDLGIVIAHPSRMPWRALSAQIYVMGAQALGITALVAFLIGIVLGYLSAQQLAAFGANAYIVKILGLSIIRELGPVLAAILVAGRSGSAITAQLGVMRLTEELDAMRVMGISHGNRLVLPRVLALAIAMPLLIMWTDAIALMGGMVAARLGLGIDFALFLQNLRNAVPIVNFWIGLGKGVVFGTLIALTACHFGFRIKANSQSLGAGTTSSVVSAITVVIFADAVFAIVFQDIGL</sequence>
<organism evidence="2 3">
    <name type="scientific">Robbsia andropogonis</name>
    <dbReference type="NCBI Taxonomy" id="28092"/>
    <lineage>
        <taxon>Bacteria</taxon>
        <taxon>Pseudomonadati</taxon>
        <taxon>Pseudomonadota</taxon>
        <taxon>Betaproteobacteria</taxon>
        <taxon>Burkholderiales</taxon>
        <taxon>Burkholderiaceae</taxon>
        <taxon>Robbsia</taxon>
    </lineage>
</organism>
<proteinExistence type="inferred from homology"/>
<dbReference type="InterPro" id="IPR030802">
    <property type="entry name" value="Permease_MalE"/>
</dbReference>
<feature type="transmembrane region" description="Helical" evidence="1">
    <location>
        <begin position="180"/>
        <end position="198"/>
    </location>
</feature>
<keyword evidence="1" id="KW-0472">Membrane</keyword>
<keyword evidence="3" id="KW-1185">Reference proteome</keyword>
<protein>
    <submittedName>
        <fullName evidence="2">ABC transporter permease</fullName>
    </submittedName>
</protein>
<dbReference type="GO" id="GO:0043190">
    <property type="term" value="C:ATP-binding cassette (ABC) transporter complex"/>
    <property type="evidence" value="ECO:0007669"/>
    <property type="project" value="InterPro"/>
</dbReference>
<dbReference type="PANTHER" id="PTHR30188:SF3">
    <property type="entry name" value="ABC TRANSPORTER PERMEASE"/>
    <property type="match status" value="1"/>
</dbReference>
<comment type="subcellular location">
    <subcellularLocation>
        <location evidence="1">Cell inner membrane</location>
        <topology evidence="1">Multi-pass membrane protein</topology>
    </subcellularLocation>
</comment>
<dbReference type="RefSeq" id="WP_024905144.1">
    <property type="nucleotide sequence ID" value="NZ_CADFGU010000008.1"/>
</dbReference>
<evidence type="ECO:0000256" key="1">
    <source>
        <dbReference type="RuleBase" id="RU362044"/>
    </source>
</evidence>
<accession>A0A0F5K4M7</accession>
<comment type="caution">
    <text evidence="2">The sequence shown here is derived from an EMBL/GenBank/DDBJ whole genome shotgun (WGS) entry which is preliminary data.</text>
</comment>
<gene>
    <name evidence="2" type="ORF">WM40_05290</name>
</gene>
<dbReference type="STRING" id="28092.WM40_05290"/>
<evidence type="ECO:0000313" key="2">
    <source>
        <dbReference type="EMBL" id="KKB64502.1"/>
    </source>
</evidence>
<reference evidence="2 3" key="1">
    <citation type="submission" date="2015-03" db="EMBL/GenBank/DDBJ databases">
        <title>Draft Genome Sequence of Burkholderia andropogonis type strain ICMP2807, isolated from Sorghum bicolor.</title>
        <authorList>
            <person name="Lopes-Santos L."/>
            <person name="Castro D.B."/>
            <person name="Ottoboni L.M."/>
            <person name="Park D."/>
            <person name="Weirc B.S."/>
            <person name="Destefano S.A."/>
        </authorList>
    </citation>
    <scope>NUCLEOTIDE SEQUENCE [LARGE SCALE GENOMIC DNA]</scope>
    <source>
        <strain evidence="2 3">ICMP2807</strain>
    </source>
</reference>
<feature type="transmembrane region" description="Helical" evidence="1">
    <location>
        <begin position="269"/>
        <end position="288"/>
    </location>
</feature>
<feature type="transmembrane region" description="Helical" evidence="1">
    <location>
        <begin position="245"/>
        <end position="263"/>
    </location>
</feature>
<dbReference type="GO" id="GO:0005548">
    <property type="term" value="F:phospholipid transporter activity"/>
    <property type="evidence" value="ECO:0007669"/>
    <property type="project" value="TreeGrafter"/>
</dbReference>
<name>A0A0F5K4M7_9BURK</name>
<dbReference type="AlphaFoldDB" id="A0A0F5K4M7"/>
<dbReference type="Proteomes" id="UP000033618">
    <property type="component" value="Unassembled WGS sequence"/>
</dbReference>
<comment type="similarity">
    <text evidence="1">Belongs to the MlaE permease family.</text>
</comment>
<keyword evidence="1" id="KW-1003">Cell membrane</keyword>
<dbReference type="NCBIfam" id="TIGR00056">
    <property type="entry name" value="MlaE family lipid ABC transporter permease subunit"/>
    <property type="match status" value="1"/>
</dbReference>
<feature type="transmembrane region" description="Helical" evidence="1">
    <location>
        <begin position="148"/>
        <end position="173"/>
    </location>
</feature>
<evidence type="ECO:0000313" key="3">
    <source>
        <dbReference type="Proteomes" id="UP000033618"/>
    </source>
</evidence>
<dbReference type="PANTHER" id="PTHR30188">
    <property type="entry name" value="ABC TRANSPORTER PERMEASE PROTEIN-RELATED"/>
    <property type="match status" value="1"/>
</dbReference>